<name>A0A6J1UKL6_9SAUR</name>
<reference evidence="4 5" key="1">
    <citation type="submission" date="2025-04" db="UniProtKB">
        <authorList>
            <consortium name="RefSeq"/>
        </authorList>
    </citation>
    <scope>IDENTIFICATION</scope>
</reference>
<dbReference type="GeneID" id="113415279"/>
<dbReference type="GO" id="GO:0005615">
    <property type="term" value="C:extracellular space"/>
    <property type="evidence" value="ECO:0007669"/>
    <property type="project" value="TreeGrafter"/>
</dbReference>
<protein>
    <submittedName>
        <fullName evidence="4">Osteopontin-like isoform X2</fullName>
    </submittedName>
    <submittedName>
        <fullName evidence="5">Osteopontin-like isoform X3</fullName>
    </submittedName>
</protein>
<proteinExistence type="predicted"/>
<feature type="compositionally biased region" description="Polar residues" evidence="1">
    <location>
        <begin position="74"/>
        <end position="83"/>
    </location>
</feature>
<dbReference type="GO" id="GO:0045780">
    <property type="term" value="P:positive regulation of bone resorption"/>
    <property type="evidence" value="ECO:0007669"/>
    <property type="project" value="TreeGrafter"/>
</dbReference>
<evidence type="ECO:0000313" key="3">
    <source>
        <dbReference type="Proteomes" id="UP000504612"/>
    </source>
</evidence>
<evidence type="ECO:0000313" key="4">
    <source>
        <dbReference type="RefSeq" id="XP_026528394.1"/>
    </source>
</evidence>
<dbReference type="RefSeq" id="XP_026528394.1">
    <property type="nucleotide sequence ID" value="XM_026672609.1"/>
</dbReference>
<dbReference type="PANTHER" id="PTHR10607">
    <property type="entry name" value="OSTEOPONTIN"/>
    <property type="match status" value="1"/>
</dbReference>
<feature type="chain" id="PRO_5044639629" evidence="2">
    <location>
        <begin position="17"/>
        <end position="172"/>
    </location>
</feature>
<dbReference type="AlphaFoldDB" id="A0A6J1UKL6"/>
<feature type="region of interest" description="Disordered" evidence="1">
    <location>
        <begin position="23"/>
        <end position="149"/>
    </location>
</feature>
<dbReference type="RefSeq" id="XP_026528396.1">
    <property type="nucleotide sequence ID" value="XM_026672611.1"/>
</dbReference>
<organism evidence="3 4">
    <name type="scientific">Notechis scutatus</name>
    <name type="common">mainland tiger snake</name>
    <dbReference type="NCBI Taxonomy" id="8663"/>
    <lineage>
        <taxon>Eukaryota</taxon>
        <taxon>Metazoa</taxon>
        <taxon>Chordata</taxon>
        <taxon>Craniata</taxon>
        <taxon>Vertebrata</taxon>
        <taxon>Euteleostomi</taxon>
        <taxon>Lepidosauria</taxon>
        <taxon>Squamata</taxon>
        <taxon>Bifurcata</taxon>
        <taxon>Unidentata</taxon>
        <taxon>Episquamata</taxon>
        <taxon>Toxicofera</taxon>
        <taxon>Serpentes</taxon>
        <taxon>Colubroidea</taxon>
        <taxon>Elapidae</taxon>
        <taxon>Hydrophiinae</taxon>
        <taxon>Notechis</taxon>
    </lineage>
</organism>
<feature type="compositionally biased region" description="Basic and acidic residues" evidence="1">
    <location>
        <begin position="24"/>
        <end position="44"/>
    </location>
</feature>
<keyword evidence="3" id="KW-1185">Reference proteome</keyword>
<evidence type="ECO:0000256" key="2">
    <source>
        <dbReference type="SAM" id="SignalP"/>
    </source>
</evidence>
<feature type="signal peptide" evidence="2">
    <location>
        <begin position="1"/>
        <end position="16"/>
    </location>
</feature>
<dbReference type="PANTHER" id="PTHR10607:SF1">
    <property type="entry name" value="OSTEOPONTIN"/>
    <property type="match status" value="1"/>
</dbReference>
<sequence length="172" mass="19318">MKIAVLILCLFTIAFALPISKSRHHDDSMSAERKHDSRENEAYAHHHHHHNSHSHEHSQEHGNSHEHSQESPEHTSSQLNSQSLEDRDEITEQQTLLASSSKSHEDDDDHSDVSKDDDHPDSDESDESHETTTDIPTSAPITDSNRGDVPFYKFGAEIAQMSLERSGKVNAS</sequence>
<feature type="compositionally biased region" description="Basic and acidic residues" evidence="1">
    <location>
        <begin position="53"/>
        <end position="73"/>
    </location>
</feature>
<dbReference type="InterPro" id="IPR002038">
    <property type="entry name" value="Osteopontin"/>
</dbReference>
<accession>A0A6J1UKL6</accession>
<feature type="compositionally biased region" description="Polar residues" evidence="1">
    <location>
        <begin position="133"/>
        <end position="144"/>
    </location>
</feature>
<dbReference type="GO" id="GO:0007155">
    <property type="term" value="P:cell adhesion"/>
    <property type="evidence" value="ECO:0007669"/>
    <property type="project" value="InterPro"/>
</dbReference>
<evidence type="ECO:0000256" key="1">
    <source>
        <dbReference type="SAM" id="MobiDB-lite"/>
    </source>
</evidence>
<dbReference type="Proteomes" id="UP000504612">
    <property type="component" value="Unplaced"/>
</dbReference>
<dbReference type="GO" id="GO:0050840">
    <property type="term" value="F:extracellular matrix binding"/>
    <property type="evidence" value="ECO:0007669"/>
    <property type="project" value="TreeGrafter"/>
</dbReference>
<dbReference type="GO" id="GO:0001649">
    <property type="term" value="P:osteoblast differentiation"/>
    <property type="evidence" value="ECO:0007669"/>
    <property type="project" value="TreeGrafter"/>
</dbReference>
<keyword evidence="2" id="KW-0732">Signal</keyword>
<gene>
    <name evidence="4 5" type="primary">LOC113415279</name>
</gene>
<evidence type="ECO:0000313" key="5">
    <source>
        <dbReference type="RefSeq" id="XP_026528396.1"/>
    </source>
</evidence>